<dbReference type="Gene3D" id="1.10.1040.10">
    <property type="entry name" value="N-(1-d-carboxylethyl)-l-norvaline Dehydrogenase, domain 2"/>
    <property type="match status" value="1"/>
</dbReference>
<evidence type="ECO:0000256" key="4">
    <source>
        <dbReference type="ARBA" id="ARBA00023098"/>
    </source>
</evidence>
<feature type="binding site" evidence="9">
    <location>
        <position position="147"/>
    </location>
    <ligand>
        <name>NAD(+)</name>
        <dbReference type="ChEBI" id="CHEBI:57540"/>
    </ligand>
</feature>
<evidence type="ECO:0000256" key="7">
    <source>
        <dbReference type="PIRSR" id="PIRSR000114-1"/>
    </source>
</evidence>
<dbReference type="GO" id="GO:0005975">
    <property type="term" value="P:carbohydrate metabolic process"/>
    <property type="evidence" value="ECO:0007669"/>
    <property type="project" value="InterPro"/>
</dbReference>
<keyword evidence="5" id="KW-0594">Phospholipid biosynthesis</keyword>
<feature type="active site" description="Proton acceptor" evidence="7">
    <location>
        <position position="198"/>
    </location>
</feature>
<keyword evidence="6" id="KW-1208">Phospholipid metabolism</keyword>
<dbReference type="Pfam" id="PF01210">
    <property type="entry name" value="NAD_Gly3P_dh_N"/>
    <property type="match status" value="1"/>
</dbReference>
<keyword evidence="15" id="KW-1185">Reference proteome</keyword>
<evidence type="ECO:0000256" key="1">
    <source>
        <dbReference type="ARBA" id="ARBA00011009"/>
    </source>
</evidence>
<evidence type="ECO:0000256" key="5">
    <source>
        <dbReference type="ARBA" id="ARBA00023209"/>
    </source>
</evidence>
<dbReference type="GO" id="GO:0008654">
    <property type="term" value="P:phospholipid biosynthetic process"/>
    <property type="evidence" value="ECO:0007669"/>
    <property type="project" value="UniProtKB-KW"/>
</dbReference>
<evidence type="ECO:0000256" key="11">
    <source>
        <dbReference type="RuleBase" id="RU000439"/>
    </source>
</evidence>
<feature type="binding site" evidence="9">
    <location>
        <position position="91"/>
    </location>
    <ligand>
        <name>NAD(+)</name>
        <dbReference type="ChEBI" id="CHEBI:57540"/>
    </ligand>
</feature>
<dbReference type="GO" id="GO:0046168">
    <property type="term" value="P:glycerol-3-phosphate catabolic process"/>
    <property type="evidence" value="ECO:0007669"/>
    <property type="project" value="InterPro"/>
</dbReference>
<dbReference type="InterPro" id="IPR013328">
    <property type="entry name" value="6PGD_dom2"/>
</dbReference>
<evidence type="ECO:0000256" key="8">
    <source>
        <dbReference type="PIRSR" id="PIRSR000114-2"/>
    </source>
</evidence>
<comment type="catalytic activity">
    <reaction evidence="11">
        <text>sn-glycerol 3-phosphate + NADP(+) = dihydroxyacetone phosphate + NADPH + H(+)</text>
        <dbReference type="Rhea" id="RHEA:11096"/>
        <dbReference type="ChEBI" id="CHEBI:15378"/>
        <dbReference type="ChEBI" id="CHEBI:57597"/>
        <dbReference type="ChEBI" id="CHEBI:57642"/>
        <dbReference type="ChEBI" id="CHEBI:57783"/>
        <dbReference type="ChEBI" id="CHEBI:58349"/>
        <dbReference type="EC" id="1.1.1.94"/>
    </reaction>
</comment>
<dbReference type="PRINTS" id="PR00077">
    <property type="entry name" value="GPDHDRGNASE"/>
</dbReference>
<dbReference type="InterPro" id="IPR006109">
    <property type="entry name" value="G3P_DH_NAD-dep_C"/>
</dbReference>
<keyword evidence="2" id="KW-0444">Lipid biosynthesis</keyword>
<evidence type="ECO:0000256" key="6">
    <source>
        <dbReference type="ARBA" id="ARBA00023264"/>
    </source>
</evidence>
<dbReference type="Proteomes" id="UP000239366">
    <property type="component" value="Unassembled WGS sequence"/>
</dbReference>
<dbReference type="SUPFAM" id="SSF51735">
    <property type="entry name" value="NAD(P)-binding Rossmann-fold domains"/>
    <property type="match status" value="1"/>
</dbReference>
<dbReference type="InterPro" id="IPR011128">
    <property type="entry name" value="G3P_DH_NAD-dep_N"/>
</dbReference>
<organism evidence="14 15">
    <name type="scientific">Aureicoccus marinus</name>
    <dbReference type="NCBI Taxonomy" id="754435"/>
    <lineage>
        <taxon>Bacteria</taxon>
        <taxon>Pseudomonadati</taxon>
        <taxon>Bacteroidota</taxon>
        <taxon>Flavobacteriia</taxon>
        <taxon>Flavobacteriales</taxon>
        <taxon>Flavobacteriaceae</taxon>
        <taxon>Aureicoccus</taxon>
    </lineage>
</organism>
<dbReference type="GO" id="GO:0141153">
    <property type="term" value="F:glycerol-3-phosphate dehydrogenase (NADP+) activity"/>
    <property type="evidence" value="ECO:0007669"/>
    <property type="project" value="RHEA"/>
</dbReference>
<dbReference type="AlphaFoldDB" id="A0A2S7TA13"/>
<evidence type="ECO:0000313" key="14">
    <source>
        <dbReference type="EMBL" id="PQJ16357.1"/>
    </source>
</evidence>
<feature type="binding site" evidence="9">
    <location>
        <position position="262"/>
    </location>
    <ligand>
        <name>NAD(+)</name>
        <dbReference type="ChEBI" id="CHEBI:57540"/>
    </ligand>
</feature>
<dbReference type="SUPFAM" id="SSF48179">
    <property type="entry name" value="6-phosphogluconate dehydrogenase C-terminal domain-like"/>
    <property type="match status" value="1"/>
</dbReference>
<comment type="caution">
    <text evidence="14">The sequence shown here is derived from an EMBL/GenBank/DDBJ whole genome shotgun (WGS) entry which is preliminary data.</text>
</comment>
<dbReference type="PANTHER" id="PTHR11728:SF1">
    <property type="entry name" value="GLYCEROL-3-PHOSPHATE DEHYDROGENASE [NAD(+)] 2, CHLOROPLASTIC"/>
    <property type="match status" value="1"/>
</dbReference>
<dbReference type="EC" id="1.1.1.94" evidence="11"/>
<dbReference type="GO" id="GO:0005829">
    <property type="term" value="C:cytosol"/>
    <property type="evidence" value="ECO:0007669"/>
    <property type="project" value="TreeGrafter"/>
</dbReference>
<comment type="similarity">
    <text evidence="1 10">Belongs to the NAD-dependent glycerol-3-phosphate dehydrogenase family.</text>
</comment>
<evidence type="ECO:0000259" key="13">
    <source>
        <dbReference type="Pfam" id="PF07479"/>
    </source>
</evidence>
<feature type="binding site" evidence="8">
    <location>
        <begin position="262"/>
        <end position="263"/>
    </location>
    <ligand>
        <name>substrate</name>
    </ligand>
</feature>
<reference evidence="15" key="1">
    <citation type="submission" date="2016-11" db="EMBL/GenBank/DDBJ databases">
        <title>Trade-off between light-utilization and light-protection in marine flavobacteria.</title>
        <authorList>
            <person name="Kumagai Y."/>
            <person name="Yoshizawa S."/>
            <person name="Kogure K."/>
        </authorList>
    </citation>
    <scope>NUCLEOTIDE SEQUENCE [LARGE SCALE GENOMIC DNA]</scope>
    <source>
        <strain evidence="15">SG-18</strain>
    </source>
</reference>
<evidence type="ECO:0000256" key="3">
    <source>
        <dbReference type="ARBA" id="ARBA00023002"/>
    </source>
</evidence>
<dbReference type="EMBL" id="MQVX01000001">
    <property type="protein sequence ID" value="PQJ16357.1"/>
    <property type="molecule type" value="Genomic_DNA"/>
</dbReference>
<dbReference type="InterPro" id="IPR008927">
    <property type="entry name" value="6-PGluconate_DH-like_C_sf"/>
</dbReference>
<accession>A0A2S7TA13</accession>
<dbReference type="PIRSF" id="PIRSF000114">
    <property type="entry name" value="Glycerol-3-P_dh"/>
    <property type="match status" value="1"/>
</dbReference>
<keyword evidence="3 10" id="KW-0560">Oxidoreductase</keyword>
<dbReference type="GO" id="GO:0051287">
    <property type="term" value="F:NAD binding"/>
    <property type="evidence" value="ECO:0007669"/>
    <property type="project" value="InterPro"/>
</dbReference>
<dbReference type="PANTHER" id="PTHR11728">
    <property type="entry name" value="GLYCEROL-3-PHOSPHATE DEHYDROGENASE"/>
    <property type="match status" value="1"/>
</dbReference>
<keyword evidence="4" id="KW-0443">Lipid metabolism</keyword>
<dbReference type="Gene3D" id="3.40.50.720">
    <property type="entry name" value="NAD(P)-binding Rossmann-like Domain"/>
    <property type="match status" value="1"/>
</dbReference>
<proteinExistence type="inferred from homology"/>
<dbReference type="InterPro" id="IPR006168">
    <property type="entry name" value="G3P_DH_NAD-dep"/>
</dbReference>
<evidence type="ECO:0000256" key="2">
    <source>
        <dbReference type="ARBA" id="ARBA00022516"/>
    </source>
</evidence>
<evidence type="ECO:0000259" key="12">
    <source>
        <dbReference type="Pfam" id="PF01210"/>
    </source>
</evidence>
<name>A0A2S7TA13_9FLAO</name>
<keyword evidence="9 10" id="KW-0520">NAD</keyword>
<dbReference type="InterPro" id="IPR036291">
    <property type="entry name" value="NAD(P)-bd_dom_sf"/>
</dbReference>
<feature type="domain" description="Glycerol-3-phosphate dehydrogenase NAD-dependent C-terminal" evidence="13">
    <location>
        <begin position="187"/>
        <end position="331"/>
    </location>
</feature>
<dbReference type="Pfam" id="PF07479">
    <property type="entry name" value="NAD_Gly3P_dh_C"/>
    <property type="match status" value="1"/>
</dbReference>
<dbReference type="RefSeq" id="WP_105002029.1">
    <property type="nucleotide sequence ID" value="NZ_MQVX01000001.1"/>
</dbReference>
<dbReference type="OrthoDB" id="9812273at2"/>
<protein>
    <recommendedName>
        <fullName evidence="11">Glycerol-3-phosphate dehydrogenase</fullName>
        <ecNumber evidence="11">1.1.1.94</ecNumber>
    </recommendedName>
</protein>
<sequence>MSENPTNNLSIAVLGGGSWATALVKMFLENTEDVHWYMRSQESIDYLLEHGHNPKYLSGVQFDVNRLDLTADINRAVGQADIVVMAIPSAFLQKELDQLTSSMEDKWVFSAIKGIVPQSGLIVGEHLHKEYGLPLDQIGVITGPCHAEEVALERLSFLTIACTDQEKAAYLADQISSHYLKTKLSDDIVGTEYAAMLKNIYAIAAGMGHGLGYGDNYQSVLMSNAIREMKRFIALVHKMKRNINHTAYLGDLLVTGYSVFSRNRMFGNMIGKGYTVKSAMMEMNMVAEGYYAVESAFQLIKNKGKEPKKAFPIISSVYQVLYDHKNPKKVFKKLSDVLD</sequence>
<feature type="domain" description="Glycerol-3-phosphate dehydrogenase NAD-dependent N-terminal" evidence="12">
    <location>
        <begin position="10"/>
        <end position="167"/>
    </location>
</feature>
<feature type="binding site" evidence="8">
    <location>
        <position position="113"/>
    </location>
    <ligand>
        <name>substrate</name>
    </ligand>
</feature>
<evidence type="ECO:0000313" key="15">
    <source>
        <dbReference type="Proteomes" id="UP000239366"/>
    </source>
</evidence>
<gene>
    <name evidence="14" type="ORF">BST99_12085</name>
</gene>
<evidence type="ECO:0000256" key="10">
    <source>
        <dbReference type="RuleBase" id="RU000437"/>
    </source>
</evidence>
<evidence type="ECO:0000256" key="9">
    <source>
        <dbReference type="PIRSR" id="PIRSR000114-3"/>
    </source>
</evidence>